<dbReference type="OrthoDB" id="506437at2"/>
<dbReference type="InterPro" id="IPR007280">
    <property type="entry name" value="Peptidase_C_arc/bac"/>
</dbReference>
<dbReference type="EMBL" id="JHEG02000019">
    <property type="protein sequence ID" value="KIE13061.1"/>
    <property type="molecule type" value="Genomic_DNA"/>
</dbReference>
<accession>A0A0C1NJS7</accession>
<comment type="caution">
    <text evidence="4">The sequence shown here is derived from an EMBL/GenBank/DDBJ whole genome shotgun (WGS) entry which is preliminary data.</text>
</comment>
<dbReference type="Proteomes" id="UP000029738">
    <property type="component" value="Unassembled WGS sequence"/>
</dbReference>
<evidence type="ECO:0000259" key="2">
    <source>
        <dbReference type="Pfam" id="PF04151"/>
    </source>
</evidence>
<dbReference type="RefSeq" id="WP_038071853.1">
    <property type="nucleotide sequence ID" value="NZ_JHEG04000001.1"/>
</dbReference>
<dbReference type="AlphaFoldDB" id="A0A0C1NJS7"/>
<sequence length="410" mass="44873">MVETSNKQLANPLKLVLCGCMSSSLLITNYAFPIEVLANDLHSKPFLIAKPADERQPVAVEKGIEQIPVAEQSVPRQAKEPIESPLPPDVTSNSVNSTPKSNPSETGTVSKPTVSTTPKQPSNTNTTATSPGTGVAIPVPSPSGDRATPSRQGNPTPTRPASAKPTTTASSSVSPSRTPNFQEINFVDIAFGVLAPGDYQSQGRYYRFYQFEGRENQLVQIRLSGSADRRRTNNLNLDPFMFLLDSNNNVLLTRGSEEVNPQGVKDAFIFVRLPRTGHYTIAVTSRNPGDTGRYSLALRNDRASYSLDRSEELTQNSPIQRKSGSPYNVSKFQGKKDQLVSIRADSVFEQFSPYIVLLNSQGKIVATDNNKNGRYSALIDRAKLPEDGTYYVVVISANPRERGTYRLTVF</sequence>
<evidence type="ECO:0000256" key="1">
    <source>
        <dbReference type="SAM" id="MobiDB-lite"/>
    </source>
</evidence>
<dbReference type="EMBL" id="JHEG04000001">
    <property type="protein sequence ID" value="KAF3887990.1"/>
    <property type="molecule type" value="Genomic_DNA"/>
</dbReference>
<evidence type="ECO:0000313" key="3">
    <source>
        <dbReference type="EMBL" id="KAF3887990.1"/>
    </source>
</evidence>
<feature type="domain" description="Peptidase C-terminal archaeal/bacterial" evidence="2">
    <location>
        <begin position="206"/>
        <end position="285"/>
    </location>
</feature>
<dbReference type="STRING" id="1479485.DA73_0206455"/>
<feature type="compositionally biased region" description="Low complexity" evidence="1">
    <location>
        <begin position="155"/>
        <end position="179"/>
    </location>
</feature>
<protein>
    <submittedName>
        <fullName evidence="4">Peptidase</fullName>
    </submittedName>
</protein>
<name>A0A0C1NJS7_9CYAN</name>
<feature type="region of interest" description="Disordered" evidence="1">
    <location>
        <begin position="69"/>
        <end position="179"/>
    </location>
</feature>
<feature type="compositionally biased region" description="Polar residues" evidence="1">
    <location>
        <begin position="90"/>
        <end position="132"/>
    </location>
</feature>
<keyword evidence="5" id="KW-1185">Reference proteome</keyword>
<feature type="compositionally biased region" description="Polar residues" evidence="1">
    <location>
        <begin position="313"/>
        <end position="327"/>
    </location>
</feature>
<feature type="region of interest" description="Disordered" evidence="1">
    <location>
        <begin position="308"/>
        <end position="327"/>
    </location>
</feature>
<dbReference type="Pfam" id="PF04151">
    <property type="entry name" value="PPC"/>
    <property type="match status" value="1"/>
</dbReference>
<evidence type="ECO:0000313" key="4">
    <source>
        <dbReference type="EMBL" id="KIE13061.1"/>
    </source>
</evidence>
<reference evidence="3" key="2">
    <citation type="submission" date="2019-11" db="EMBL/GenBank/DDBJ databases">
        <title>Improved Assembly of Tolypothrix boutellei genome.</title>
        <authorList>
            <person name="Sarangi A.N."/>
            <person name="Mukherjee M."/>
            <person name="Ghosh S."/>
            <person name="Singh D."/>
            <person name="Das A."/>
            <person name="Kant S."/>
            <person name="Prusty A."/>
            <person name="Tripathy S."/>
        </authorList>
    </citation>
    <scope>NUCLEOTIDE SEQUENCE</scope>
    <source>
        <strain evidence="3">VB521301</strain>
    </source>
</reference>
<reference evidence="4" key="1">
    <citation type="journal article" date="2015" name="Genome Announc.">
        <title>Draft Genome Sequence of Tolypothrix boutellei Strain VB521301.</title>
        <authorList>
            <person name="Chandrababunaidu M.M."/>
            <person name="Singh D."/>
            <person name="Sen D."/>
            <person name="Bhan S."/>
            <person name="Das S."/>
            <person name="Gupta A."/>
            <person name="Adhikary S.P."/>
            <person name="Tripathy S."/>
        </authorList>
    </citation>
    <scope>NUCLEOTIDE SEQUENCE</scope>
    <source>
        <strain evidence="4">VB521301</strain>
    </source>
</reference>
<evidence type="ECO:0000313" key="5">
    <source>
        <dbReference type="Proteomes" id="UP000029738"/>
    </source>
</evidence>
<organism evidence="4">
    <name type="scientific">Tolypothrix bouteillei VB521301</name>
    <dbReference type="NCBI Taxonomy" id="1479485"/>
    <lineage>
        <taxon>Bacteria</taxon>
        <taxon>Bacillati</taxon>
        <taxon>Cyanobacteriota</taxon>
        <taxon>Cyanophyceae</taxon>
        <taxon>Nostocales</taxon>
        <taxon>Tolypothrichaceae</taxon>
        <taxon>Tolypothrix</taxon>
    </lineage>
</organism>
<dbReference type="Gene3D" id="2.60.120.380">
    <property type="match status" value="2"/>
</dbReference>
<proteinExistence type="predicted"/>
<gene>
    <name evidence="4" type="ORF">DA73_0206455</name>
    <name evidence="3" type="ORF">DA73_0400022735</name>
</gene>